<feature type="compositionally biased region" description="Low complexity" evidence="1">
    <location>
        <begin position="173"/>
        <end position="202"/>
    </location>
</feature>
<proteinExistence type="predicted"/>
<evidence type="ECO:0000256" key="2">
    <source>
        <dbReference type="SAM" id="Phobius"/>
    </source>
</evidence>
<dbReference type="Proteomes" id="UP001314263">
    <property type="component" value="Unassembled WGS sequence"/>
</dbReference>
<feature type="region of interest" description="Disordered" evidence="1">
    <location>
        <begin position="274"/>
        <end position="332"/>
    </location>
</feature>
<dbReference type="EMBL" id="CAUYUE010000006">
    <property type="protein sequence ID" value="CAK0780852.1"/>
    <property type="molecule type" value="Genomic_DNA"/>
</dbReference>
<dbReference type="AlphaFoldDB" id="A0AAV1I4M3"/>
<feature type="region of interest" description="Disordered" evidence="1">
    <location>
        <begin position="1"/>
        <end position="33"/>
    </location>
</feature>
<evidence type="ECO:0000256" key="1">
    <source>
        <dbReference type="SAM" id="MobiDB-lite"/>
    </source>
</evidence>
<comment type="caution">
    <text evidence="3">The sequence shown here is derived from an EMBL/GenBank/DDBJ whole genome shotgun (WGS) entry which is preliminary data.</text>
</comment>
<gene>
    <name evidence="3" type="ORF">CVIRNUC_005197</name>
</gene>
<feature type="region of interest" description="Disordered" evidence="1">
    <location>
        <begin position="90"/>
        <end position="225"/>
    </location>
</feature>
<keyword evidence="4" id="KW-1185">Reference proteome</keyword>
<feature type="compositionally biased region" description="Pro residues" evidence="1">
    <location>
        <begin position="307"/>
        <end position="332"/>
    </location>
</feature>
<keyword evidence="2" id="KW-1133">Transmembrane helix</keyword>
<feature type="compositionally biased region" description="Low complexity" evidence="1">
    <location>
        <begin position="9"/>
        <end position="26"/>
    </location>
</feature>
<evidence type="ECO:0000313" key="3">
    <source>
        <dbReference type="EMBL" id="CAK0780852.1"/>
    </source>
</evidence>
<feature type="compositionally biased region" description="Polar residues" evidence="1">
    <location>
        <begin position="91"/>
        <end position="122"/>
    </location>
</feature>
<feature type="region of interest" description="Disordered" evidence="1">
    <location>
        <begin position="578"/>
        <end position="601"/>
    </location>
</feature>
<organism evidence="3 4">
    <name type="scientific">Coccomyxa viridis</name>
    <dbReference type="NCBI Taxonomy" id="1274662"/>
    <lineage>
        <taxon>Eukaryota</taxon>
        <taxon>Viridiplantae</taxon>
        <taxon>Chlorophyta</taxon>
        <taxon>core chlorophytes</taxon>
        <taxon>Trebouxiophyceae</taxon>
        <taxon>Trebouxiophyceae incertae sedis</taxon>
        <taxon>Coccomyxaceae</taxon>
        <taxon>Coccomyxa</taxon>
    </lineage>
</organism>
<protein>
    <submittedName>
        <fullName evidence="3">Uncharacterized protein</fullName>
    </submittedName>
</protein>
<feature type="compositionally biased region" description="Low complexity" evidence="1">
    <location>
        <begin position="127"/>
        <end position="166"/>
    </location>
</feature>
<reference evidence="3 4" key="1">
    <citation type="submission" date="2023-10" db="EMBL/GenBank/DDBJ databases">
        <authorList>
            <person name="Maclean D."/>
            <person name="Macfadyen A."/>
        </authorList>
    </citation>
    <scope>NUCLEOTIDE SEQUENCE [LARGE SCALE GENOMIC DNA]</scope>
</reference>
<accession>A0AAV1I4M3</accession>
<sequence length="601" mass="59976">MTGDDVQHSSSSSIQPSILSCKPGGSRSKKRRAGRMTQLAALQPLALFTLLSFSPLLRLCAAQNDLFPPLPPLGLFGGLLDGLGLGPSSPAATNSLPASPTYTQPPTSPATRQSSSRGSDASGTIIPVVTTPPASSTPTAPAASTLVPASPAATAAPSTPSSPAAAADDDDNPAAQGGPAAGQSVSNAPSTPALTPAPLGTGVLPGTPAAVPSPTPGSASAVQRATAVATPAPTVTAAPAQPASTPAAVAAVSPPTLTPASTQAPAATPVAAAALTPPAPTSPPTPTPTPAQTPADTPAAAMNPRRLLPPQPPPLPHPTQLPLKTPAPTPTPTPMPISMVPLPAELAPLLVPSPQSAPPPAMLPPPSPPPPPFAVQDPAETALSAAFLVQGPDVWPFDGSKQALFVSALQSVLPGVRPGGITVTSAGAPFRRRALLQAVSSALVATQVDAGSAAQVPVVLAQLRNATDQGQLTGAMQSQGLHVSSLQLQAATGVVPTSASAPSSALSVPFIVGIIVVVVVVLLCIFGGAYFGLFRCCMPNMQRKAEEAQRKDIASKGGAQNNVSPFFEVPKFQQTYTRAPSLVSQTNPAFGPARPPRHPGR</sequence>
<name>A0AAV1I4M3_9CHLO</name>
<feature type="compositionally biased region" description="Low complexity" evidence="1">
    <location>
        <begin position="292"/>
        <end position="306"/>
    </location>
</feature>
<feature type="compositionally biased region" description="Polar residues" evidence="1">
    <location>
        <begin position="578"/>
        <end position="588"/>
    </location>
</feature>
<keyword evidence="2" id="KW-0472">Membrane</keyword>
<feature type="compositionally biased region" description="Pro residues" evidence="1">
    <location>
        <begin position="277"/>
        <end position="291"/>
    </location>
</feature>
<evidence type="ECO:0000313" key="4">
    <source>
        <dbReference type="Proteomes" id="UP001314263"/>
    </source>
</evidence>
<keyword evidence="2" id="KW-0812">Transmembrane</keyword>
<feature type="transmembrane region" description="Helical" evidence="2">
    <location>
        <begin position="510"/>
        <end position="534"/>
    </location>
</feature>